<dbReference type="EMBL" id="JAUEPO010000006">
    <property type="protein sequence ID" value="KAK3320024.1"/>
    <property type="molecule type" value="Genomic_DNA"/>
</dbReference>
<accession>A0AAE0I822</accession>
<reference evidence="2" key="1">
    <citation type="journal article" date="2023" name="Mol. Phylogenet. Evol.">
        <title>Genome-scale phylogeny and comparative genomics of the fungal order Sordariales.</title>
        <authorList>
            <person name="Hensen N."/>
            <person name="Bonometti L."/>
            <person name="Westerberg I."/>
            <person name="Brannstrom I.O."/>
            <person name="Guillou S."/>
            <person name="Cros-Aarteil S."/>
            <person name="Calhoun S."/>
            <person name="Haridas S."/>
            <person name="Kuo A."/>
            <person name="Mondo S."/>
            <person name="Pangilinan J."/>
            <person name="Riley R."/>
            <person name="LaButti K."/>
            <person name="Andreopoulos B."/>
            <person name="Lipzen A."/>
            <person name="Chen C."/>
            <person name="Yan M."/>
            <person name="Daum C."/>
            <person name="Ng V."/>
            <person name="Clum A."/>
            <person name="Steindorff A."/>
            <person name="Ohm R.A."/>
            <person name="Martin F."/>
            <person name="Silar P."/>
            <person name="Natvig D.O."/>
            <person name="Lalanne C."/>
            <person name="Gautier V."/>
            <person name="Ament-Velasquez S.L."/>
            <person name="Kruys A."/>
            <person name="Hutchinson M.I."/>
            <person name="Powell A.J."/>
            <person name="Barry K."/>
            <person name="Miller A.N."/>
            <person name="Grigoriev I.V."/>
            <person name="Debuchy R."/>
            <person name="Gladieux P."/>
            <person name="Hiltunen Thoren M."/>
            <person name="Johannesson H."/>
        </authorList>
    </citation>
    <scope>NUCLEOTIDE SEQUENCE</scope>
    <source>
        <strain evidence="2">SMH4131-1</strain>
    </source>
</reference>
<keyword evidence="1" id="KW-0472">Membrane</keyword>
<keyword evidence="3" id="KW-1185">Reference proteome</keyword>
<dbReference type="Proteomes" id="UP001286456">
    <property type="component" value="Unassembled WGS sequence"/>
</dbReference>
<gene>
    <name evidence="2" type="ORF">B0T19DRAFT_404553</name>
</gene>
<comment type="caution">
    <text evidence="2">The sequence shown here is derived from an EMBL/GenBank/DDBJ whole genome shotgun (WGS) entry which is preliminary data.</text>
</comment>
<keyword evidence="1" id="KW-1133">Transmembrane helix</keyword>
<name>A0AAE0I822_9PEZI</name>
<evidence type="ECO:0000256" key="1">
    <source>
        <dbReference type="SAM" id="Phobius"/>
    </source>
</evidence>
<feature type="transmembrane region" description="Helical" evidence="1">
    <location>
        <begin position="20"/>
        <end position="43"/>
    </location>
</feature>
<evidence type="ECO:0000313" key="2">
    <source>
        <dbReference type="EMBL" id="KAK3320024.1"/>
    </source>
</evidence>
<reference evidence="2" key="2">
    <citation type="submission" date="2023-06" db="EMBL/GenBank/DDBJ databases">
        <authorList>
            <consortium name="Lawrence Berkeley National Laboratory"/>
            <person name="Haridas S."/>
            <person name="Hensen N."/>
            <person name="Bonometti L."/>
            <person name="Westerberg I."/>
            <person name="Brannstrom I.O."/>
            <person name="Guillou S."/>
            <person name="Cros-Aarteil S."/>
            <person name="Calhoun S."/>
            <person name="Kuo A."/>
            <person name="Mondo S."/>
            <person name="Pangilinan J."/>
            <person name="Riley R."/>
            <person name="Labutti K."/>
            <person name="Andreopoulos B."/>
            <person name="Lipzen A."/>
            <person name="Chen C."/>
            <person name="Yanf M."/>
            <person name="Daum C."/>
            <person name="Ng V."/>
            <person name="Clum A."/>
            <person name="Steindorff A."/>
            <person name="Ohm R."/>
            <person name="Martin F."/>
            <person name="Silar P."/>
            <person name="Natvig D."/>
            <person name="Lalanne C."/>
            <person name="Gautier V."/>
            <person name="Ament-Velasquez S.L."/>
            <person name="Kruys A."/>
            <person name="Hutchinson M.I."/>
            <person name="Powell A.J."/>
            <person name="Barry K."/>
            <person name="Miller A.N."/>
            <person name="Grigoriev I.V."/>
            <person name="Debuchy R."/>
            <person name="Gladieux P."/>
            <person name="Thoren M.H."/>
            <person name="Johannesson H."/>
        </authorList>
    </citation>
    <scope>NUCLEOTIDE SEQUENCE</scope>
    <source>
        <strain evidence="2">SMH4131-1</strain>
    </source>
</reference>
<keyword evidence="1" id="KW-0812">Transmembrane</keyword>
<proteinExistence type="predicted"/>
<dbReference type="PANTHER" id="PTHR42077:SF1">
    <property type="entry name" value="YALI0F30239P"/>
    <property type="match status" value="1"/>
</dbReference>
<evidence type="ECO:0000313" key="3">
    <source>
        <dbReference type="Proteomes" id="UP001286456"/>
    </source>
</evidence>
<dbReference type="PANTHER" id="PTHR42077">
    <property type="entry name" value="YALI0F30239P"/>
    <property type="match status" value="1"/>
</dbReference>
<sequence>MAWGSANKTQAPPSAIRQIFPLLITLAIIAGLAFLGYQIYLSVVKIQAQASEKLSRKNVTFTKDGGVRVAVKDVRNEDYVDSTQRAFVKAWNLSGGSKEEDGQHKKKKYAV</sequence>
<protein>
    <submittedName>
        <fullName evidence="2">Uncharacterized protein</fullName>
    </submittedName>
</protein>
<dbReference type="AlphaFoldDB" id="A0AAE0I822"/>
<organism evidence="2 3">
    <name type="scientific">Cercophora scortea</name>
    <dbReference type="NCBI Taxonomy" id="314031"/>
    <lineage>
        <taxon>Eukaryota</taxon>
        <taxon>Fungi</taxon>
        <taxon>Dikarya</taxon>
        <taxon>Ascomycota</taxon>
        <taxon>Pezizomycotina</taxon>
        <taxon>Sordariomycetes</taxon>
        <taxon>Sordariomycetidae</taxon>
        <taxon>Sordariales</taxon>
        <taxon>Lasiosphaeriaceae</taxon>
        <taxon>Cercophora</taxon>
    </lineage>
</organism>